<proteinExistence type="inferred from homology"/>
<dbReference type="CDD" id="cd15848">
    <property type="entry name" value="SNARE_syntaxin1-like"/>
    <property type="match status" value="1"/>
</dbReference>
<dbReference type="InterPro" id="IPR045242">
    <property type="entry name" value="Syntaxin"/>
</dbReference>
<keyword evidence="4 9" id="KW-0812">Transmembrane</keyword>
<keyword evidence="12" id="KW-1185">Reference proteome</keyword>
<evidence type="ECO:0000256" key="7">
    <source>
        <dbReference type="ARBA" id="ARBA00023136"/>
    </source>
</evidence>
<dbReference type="GO" id="GO:0006906">
    <property type="term" value="P:vesicle fusion"/>
    <property type="evidence" value="ECO:0007669"/>
    <property type="project" value="TreeGrafter"/>
</dbReference>
<name>A0AAN7SPB7_9COLE</name>
<dbReference type="GO" id="GO:0012505">
    <property type="term" value="C:endomembrane system"/>
    <property type="evidence" value="ECO:0007669"/>
    <property type="project" value="TreeGrafter"/>
</dbReference>
<dbReference type="GO" id="GO:0048278">
    <property type="term" value="P:vesicle docking"/>
    <property type="evidence" value="ECO:0007669"/>
    <property type="project" value="TreeGrafter"/>
</dbReference>
<dbReference type="Pfam" id="PF00804">
    <property type="entry name" value="Syntaxin"/>
    <property type="match status" value="1"/>
</dbReference>
<evidence type="ECO:0000256" key="9">
    <source>
        <dbReference type="SAM" id="Phobius"/>
    </source>
</evidence>
<evidence type="ECO:0000256" key="3">
    <source>
        <dbReference type="ARBA" id="ARBA00022448"/>
    </source>
</evidence>
<dbReference type="InterPro" id="IPR010989">
    <property type="entry name" value="SNARE"/>
</dbReference>
<feature type="coiled-coil region" evidence="8">
    <location>
        <begin position="184"/>
        <end position="211"/>
    </location>
</feature>
<dbReference type="InterPro" id="IPR006011">
    <property type="entry name" value="Syntaxin_N"/>
</dbReference>
<dbReference type="Proteomes" id="UP001353858">
    <property type="component" value="Unassembled WGS sequence"/>
</dbReference>
<comment type="similarity">
    <text evidence="2">Belongs to the syntaxin family.</text>
</comment>
<evidence type="ECO:0000256" key="5">
    <source>
        <dbReference type="ARBA" id="ARBA00022775"/>
    </source>
</evidence>
<comment type="subcellular location">
    <subcellularLocation>
        <location evidence="1">Membrane</location>
        <topology evidence="1">Single-pass type IV membrane protein</topology>
    </subcellularLocation>
</comment>
<dbReference type="Pfam" id="PF05739">
    <property type="entry name" value="SNARE"/>
    <property type="match status" value="1"/>
</dbReference>
<evidence type="ECO:0000313" key="11">
    <source>
        <dbReference type="EMBL" id="KAK4875610.1"/>
    </source>
</evidence>
<protein>
    <recommendedName>
        <fullName evidence="10">t-SNARE coiled-coil homology domain-containing protein</fullName>
    </recommendedName>
</protein>
<dbReference type="GO" id="GO:0031201">
    <property type="term" value="C:SNARE complex"/>
    <property type="evidence" value="ECO:0007669"/>
    <property type="project" value="TreeGrafter"/>
</dbReference>
<dbReference type="AlphaFoldDB" id="A0AAN7SPB7"/>
<evidence type="ECO:0000313" key="12">
    <source>
        <dbReference type="Proteomes" id="UP001353858"/>
    </source>
</evidence>
<dbReference type="InterPro" id="IPR000727">
    <property type="entry name" value="T_SNARE_dom"/>
</dbReference>
<evidence type="ECO:0000256" key="4">
    <source>
        <dbReference type="ARBA" id="ARBA00022692"/>
    </source>
</evidence>
<dbReference type="GO" id="GO:0006836">
    <property type="term" value="P:neurotransmitter transport"/>
    <property type="evidence" value="ECO:0007669"/>
    <property type="project" value="UniProtKB-KW"/>
</dbReference>
<dbReference type="GO" id="GO:0005484">
    <property type="term" value="F:SNAP receptor activity"/>
    <property type="evidence" value="ECO:0007669"/>
    <property type="project" value="TreeGrafter"/>
</dbReference>
<keyword evidence="6 9" id="KW-1133">Transmembrane helix</keyword>
<dbReference type="GO" id="GO:0005886">
    <property type="term" value="C:plasma membrane"/>
    <property type="evidence" value="ECO:0007669"/>
    <property type="project" value="TreeGrafter"/>
</dbReference>
<keyword evidence="7 9" id="KW-0472">Membrane</keyword>
<dbReference type="Gene3D" id="1.20.58.70">
    <property type="match status" value="1"/>
</dbReference>
<dbReference type="PANTHER" id="PTHR19957:SF424">
    <property type="entry name" value="SYNTAXIN-1A"/>
    <property type="match status" value="1"/>
</dbReference>
<keyword evidence="8" id="KW-0175">Coiled coil</keyword>
<accession>A0AAN7SPB7</accession>
<feature type="domain" description="T-SNARE coiled-coil homology" evidence="10">
    <location>
        <begin position="191"/>
        <end position="253"/>
    </location>
</feature>
<evidence type="ECO:0000256" key="6">
    <source>
        <dbReference type="ARBA" id="ARBA00022989"/>
    </source>
</evidence>
<dbReference type="SUPFAM" id="SSF47661">
    <property type="entry name" value="t-snare proteins"/>
    <property type="match status" value="1"/>
</dbReference>
<evidence type="ECO:0000256" key="8">
    <source>
        <dbReference type="SAM" id="Coils"/>
    </source>
</evidence>
<evidence type="ECO:0000256" key="1">
    <source>
        <dbReference type="ARBA" id="ARBA00004211"/>
    </source>
</evidence>
<gene>
    <name evidence="11" type="ORF">RN001_012032</name>
</gene>
<dbReference type="PANTHER" id="PTHR19957">
    <property type="entry name" value="SYNTAXIN"/>
    <property type="match status" value="1"/>
</dbReference>
<dbReference type="PROSITE" id="PS50192">
    <property type="entry name" value="T_SNARE"/>
    <property type="match status" value="1"/>
</dbReference>
<evidence type="ECO:0000259" key="10">
    <source>
        <dbReference type="PROSITE" id="PS50192"/>
    </source>
</evidence>
<dbReference type="Gene3D" id="1.20.5.110">
    <property type="match status" value="1"/>
</dbReference>
<sequence length="284" mass="33173">MSPTKDRLAELKRIQNGDNVVDIENNVETPIGINSVFVKVENIRQNIDTIKSNTIRSNNIYQSNAFKLSKDLQTELDSLFKITTSTAHKINKQLKEFQNELNKIDDKSSAEYRIKYIQYSTLREEFYVALEESTISLELHKNKRKDVLKKCLKLVQEEANEEELEALLDSNKLDVFTGNHLITTEEAKRQLRDIEERHEELLKIEKNLTEVMNLFVTIATLVEQQQELVSRVEFHAETANEFVDKGKREIEKTVQTKKKWTKRKFYIIIALLVIVIIFLLVAFL</sequence>
<organism evidence="11 12">
    <name type="scientific">Aquatica leii</name>
    <dbReference type="NCBI Taxonomy" id="1421715"/>
    <lineage>
        <taxon>Eukaryota</taxon>
        <taxon>Metazoa</taxon>
        <taxon>Ecdysozoa</taxon>
        <taxon>Arthropoda</taxon>
        <taxon>Hexapoda</taxon>
        <taxon>Insecta</taxon>
        <taxon>Pterygota</taxon>
        <taxon>Neoptera</taxon>
        <taxon>Endopterygota</taxon>
        <taxon>Coleoptera</taxon>
        <taxon>Polyphaga</taxon>
        <taxon>Elateriformia</taxon>
        <taxon>Elateroidea</taxon>
        <taxon>Lampyridae</taxon>
        <taxon>Luciolinae</taxon>
        <taxon>Aquatica</taxon>
    </lineage>
</organism>
<dbReference type="GO" id="GO:0000149">
    <property type="term" value="F:SNARE binding"/>
    <property type="evidence" value="ECO:0007669"/>
    <property type="project" value="TreeGrafter"/>
</dbReference>
<reference evidence="12" key="1">
    <citation type="submission" date="2023-01" db="EMBL/GenBank/DDBJ databases">
        <title>Key to firefly adult light organ development and bioluminescence: homeobox transcription factors regulate luciferase expression and transportation to peroxisome.</title>
        <authorList>
            <person name="Fu X."/>
        </authorList>
    </citation>
    <scope>NUCLEOTIDE SEQUENCE [LARGE SCALE GENOMIC DNA]</scope>
</reference>
<evidence type="ECO:0000256" key="2">
    <source>
        <dbReference type="ARBA" id="ARBA00009063"/>
    </source>
</evidence>
<dbReference type="GO" id="GO:0006887">
    <property type="term" value="P:exocytosis"/>
    <property type="evidence" value="ECO:0007669"/>
    <property type="project" value="TreeGrafter"/>
</dbReference>
<dbReference type="GO" id="GO:0006886">
    <property type="term" value="P:intracellular protein transport"/>
    <property type="evidence" value="ECO:0007669"/>
    <property type="project" value="TreeGrafter"/>
</dbReference>
<dbReference type="EMBL" id="JARPUR010000005">
    <property type="protein sequence ID" value="KAK4875610.1"/>
    <property type="molecule type" value="Genomic_DNA"/>
</dbReference>
<dbReference type="SMART" id="SM00397">
    <property type="entry name" value="t_SNARE"/>
    <property type="match status" value="1"/>
</dbReference>
<feature type="transmembrane region" description="Helical" evidence="9">
    <location>
        <begin position="265"/>
        <end position="283"/>
    </location>
</feature>
<keyword evidence="3" id="KW-0813">Transport</keyword>
<comment type="caution">
    <text evidence="11">The sequence shown here is derived from an EMBL/GenBank/DDBJ whole genome shotgun (WGS) entry which is preliminary data.</text>
</comment>
<keyword evidence="5" id="KW-0532">Neurotransmitter transport</keyword>